<evidence type="ECO:0000313" key="2">
    <source>
        <dbReference type="EMBL" id="MBU3062864.1"/>
    </source>
</evidence>
<proteinExistence type="predicted"/>
<reference evidence="2 3" key="1">
    <citation type="submission" date="2021-06" db="EMBL/GenBank/DDBJ databases">
        <title>Actinomycetes sequencing.</title>
        <authorList>
            <person name="Shan Q."/>
        </authorList>
    </citation>
    <scope>NUCLEOTIDE SEQUENCE [LARGE SCALE GENOMIC DNA]</scope>
    <source>
        <strain evidence="2 3">NEAU-G5</strain>
    </source>
</reference>
<evidence type="ECO:0000313" key="3">
    <source>
        <dbReference type="Proteomes" id="UP000733379"/>
    </source>
</evidence>
<gene>
    <name evidence="2" type="ORF">KO481_15195</name>
</gene>
<name>A0ABS6B0U4_9NOCA</name>
<accession>A0ABS6B0U4</accession>
<dbReference type="Pfam" id="PF07179">
    <property type="entry name" value="SseB"/>
    <property type="match status" value="1"/>
</dbReference>
<dbReference type="Proteomes" id="UP000733379">
    <property type="component" value="Unassembled WGS sequence"/>
</dbReference>
<dbReference type="RefSeq" id="WP_215917739.1">
    <property type="nucleotide sequence ID" value="NZ_JAHKNI010000004.1"/>
</dbReference>
<dbReference type="EMBL" id="JAHKNI010000004">
    <property type="protein sequence ID" value="MBU3062864.1"/>
    <property type="molecule type" value="Genomic_DNA"/>
</dbReference>
<evidence type="ECO:0000259" key="1">
    <source>
        <dbReference type="Pfam" id="PF07179"/>
    </source>
</evidence>
<dbReference type="InterPro" id="IPR009839">
    <property type="entry name" value="SseB_N"/>
</dbReference>
<organism evidence="2 3">
    <name type="scientific">Nocardia albiluteola</name>
    <dbReference type="NCBI Taxonomy" id="2842303"/>
    <lineage>
        <taxon>Bacteria</taxon>
        <taxon>Bacillati</taxon>
        <taxon>Actinomycetota</taxon>
        <taxon>Actinomycetes</taxon>
        <taxon>Mycobacteriales</taxon>
        <taxon>Nocardiaceae</taxon>
        <taxon>Nocardia</taxon>
    </lineage>
</organism>
<keyword evidence="3" id="KW-1185">Reference proteome</keyword>
<protein>
    <submittedName>
        <fullName evidence="2">SseB family protein</fullName>
    </submittedName>
</protein>
<comment type="caution">
    <text evidence="2">The sequence shown here is derived from an EMBL/GenBank/DDBJ whole genome shotgun (WGS) entry which is preliminary data.</text>
</comment>
<sequence>MLATRGDSAALQAEIAAFYSGFGQPELLMDAFADAVLLIQITDDDRILVSQFEGVGWICAFTSVGEFARFLVRRTVVPDREYRYHTVRGRRLAAHAASRPEPTGVVVDAAGTAPMVFPPQVGDMSPDGTVAGVV</sequence>
<feature type="domain" description="SseB protein N-terminal" evidence="1">
    <location>
        <begin position="27"/>
        <end position="120"/>
    </location>
</feature>